<accession>A0A9W7HK98</accession>
<dbReference type="Proteomes" id="UP001165190">
    <property type="component" value="Unassembled WGS sequence"/>
</dbReference>
<gene>
    <name evidence="4" type="ORF">HRI_001593700</name>
</gene>
<dbReference type="InterPro" id="IPR026961">
    <property type="entry name" value="PGG_dom"/>
</dbReference>
<protein>
    <recommendedName>
        <fullName evidence="3">PGG domain-containing protein</fullName>
    </recommendedName>
</protein>
<dbReference type="PANTHER" id="PTHR24128">
    <property type="entry name" value="HOMEOBOX PROTEIN WARIAI"/>
    <property type="match status" value="1"/>
</dbReference>
<feature type="transmembrane region" description="Helical" evidence="2">
    <location>
        <begin position="361"/>
        <end position="385"/>
    </location>
</feature>
<dbReference type="EMBL" id="BSYR01000016">
    <property type="protein sequence ID" value="GMI79244.1"/>
    <property type="molecule type" value="Genomic_DNA"/>
</dbReference>
<dbReference type="InterPro" id="IPR002110">
    <property type="entry name" value="Ankyrin_rpt"/>
</dbReference>
<evidence type="ECO:0000259" key="3">
    <source>
        <dbReference type="Pfam" id="PF13962"/>
    </source>
</evidence>
<name>A0A9W7HK98_HIBTR</name>
<dbReference type="Pfam" id="PF13962">
    <property type="entry name" value="PGG"/>
    <property type="match status" value="1"/>
</dbReference>
<dbReference type="Pfam" id="PF12796">
    <property type="entry name" value="Ank_2"/>
    <property type="match status" value="1"/>
</dbReference>
<dbReference type="SMART" id="SM00248">
    <property type="entry name" value="ANK"/>
    <property type="match status" value="5"/>
</dbReference>
<dbReference type="SUPFAM" id="SSF48403">
    <property type="entry name" value="Ankyrin repeat"/>
    <property type="match status" value="1"/>
</dbReference>
<comment type="caution">
    <text evidence="4">The sequence shown here is derived from an EMBL/GenBank/DDBJ whole genome shotgun (WGS) entry which is preliminary data.</text>
</comment>
<evidence type="ECO:0000313" key="5">
    <source>
        <dbReference type="Proteomes" id="UP001165190"/>
    </source>
</evidence>
<feature type="domain" description="PGG" evidence="3">
    <location>
        <begin position="279"/>
        <end position="310"/>
    </location>
</feature>
<dbReference type="PROSITE" id="PS50088">
    <property type="entry name" value="ANK_REPEAT"/>
    <property type="match status" value="1"/>
</dbReference>
<sequence>MEMNPRLEPAAETGDIDALHVLIGEDPYILEGIEQIPFVQTPLHIAANEGHISFALEMINLKPSFAKKLNRDGFSPMHLALINGNTKLVLRLLATDKDLVRVKGWKGMTPFHHAATTGNSKLLFEFLEVCPECIEDVTVRDETALHLALKNDHVEAFKLLFGWLQRSRQAHANSVFAFENKMVNWKDSDDNTVFHIAALREQREALKLLLDSPILLHVQAMNSEGLTALEIIKKVERRDTNIDMIDEDDTKINRLKQKVFPFEKLRVAASRSHNCMSVDMINTMLVVTALVITAVYQSSLSPPGGVWQGDISDSIAATTPASNINPTNHYYPDNGYFNDTYTYILYGKESKKAGTTIMSPIAFGGFWIFNFITFLLTIVLTGFLLSSFHLFLIPLIPLYLLLISYFFSMMILSPSAVWSYINFWLMWLFEFLPLTLYLVWLFKSIATLQLAVVERKYRAQLRQVLGMGKLDIGSIVFFLHKRW</sequence>
<feature type="transmembrane region" description="Helical" evidence="2">
    <location>
        <begin position="392"/>
        <end position="412"/>
    </location>
</feature>
<dbReference type="Gene3D" id="1.25.40.20">
    <property type="entry name" value="Ankyrin repeat-containing domain"/>
    <property type="match status" value="1"/>
</dbReference>
<dbReference type="AlphaFoldDB" id="A0A9W7HK98"/>
<evidence type="ECO:0000256" key="2">
    <source>
        <dbReference type="SAM" id="Phobius"/>
    </source>
</evidence>
<keyword evidence="2" id="KW-0812">Transmembrane</keyword>
<organism evidence="4 5">
    <name type="scientific">Hibiscus trionum</name>
    <name type="common">Flower of an hour</name>
    <dbReference type="NCBI Taxonomy" id="183268"/>
    <lineage>
        <taxon>Eukaryota</taxon>
        <taxon>Viridiplantae</taxon>
        <taxon>Streptophyta</taxon>
        <taxon>Embryophyta</taxon>
        <taxon>Tracheophyta</taxon>
        <taxon>Spermatophyta</taxon>
        <taxon>Magnoliopsida</taxon>
        <taxon>eudicotyledons</taxon>
        <taxon>Gunneridae</taxon>
        <taxon>Pentapetalae</taxon>
        <taxon>rosids</taxon>
        <taxon>malvids</taxon>
        <taxon>Malvales</taxon>
        <taxon>Malvaceae</taxon>
        <taxon>Malvoideae</taxon>
        <taxon>Hibiscus</taxon>
    </lineage>
</organism>
<feature type="transmembrane region" description="Helical" evidence="2">
    <location>
        <begin position="424"/>
        <end position="442"/>
    </location>
</feature>
<reference evidence="4" key="1">
    <citation type="submission" date="2023-05" db="EMBL/GenBank/DDBJ databases">
        <title>Genome and transcriptome analyses reveal genes involved in the formation of fine ridges on petal epidermal cells in Hibiscus trionum.</title>
        <authorList>
            <person name="Koshimizu S."/>
            <person name="Masuda S."/>
            <person name="Ishii T."/>
            <person name="Shirasu K."/>
            <person name="Hoshino A."/>
            <person name="Arita M."/>
        </authorList>
    </citation>
    <scope>NUCLEOTIDE SEQUENCE</scope>
    <source>
        <strain evidence="4">Hamamatsu line</strain>
    </source>
</reference>
<dbReference type="OrthoDB" id="1932267at2759"/>
<keyword evidence="2" id="KW-1133">Transmembrane helix</keyword>
<proteinExistence type="predicted"/>
<dbReference type="PROSITE" id="PS50297">
    <property type="entry name" value="ANK_REP_REGION"/>
    <property type="match status" value="1"/>
</dbReference>
<evidence type="ECO:0000256" key="1">
    <source>
        <dbReference type="PROSITE-ProRule" id="PRU00023"/>
    </source>
</evidence>
<evidence type="ECO:0000313" key="4">
    <source>
        <dbReference type="EMBL" id="GMI79244.1"/>
    </source>
</evidence>
<keyword evidence="5" id="KW-1185">Reference proteome</keyword>
<dbReference type="InterPro" id="IPR036770">
    <property type="entry name" value="Ankyrin_rpt-contain_sf"/>
</dbReference>
<keyword evidence="1" id="KW-0040">ANK repeat</keyword>
<dbReference type="PANTHER" id="PTHR24128:SF60">
    <property type="entry name" value="ALPHA-LATROTOXIN-LHE1A-LIKE"/>
    <property type="match status" value="1"/>
</dbReference>
<keyword evidence="2" id="KW-0472">Membrane</keyword>
<feature type="repeat" description="ANK" evidence="1">
    <location>
        <begin position="72"/>
        <end position="93"/>
    </location>
</feature>